<feature type="domain" description="RNA polymerase alpha subunit C-terminal" evidence="1">
    <location>
        <begin position="169"/>
        <end position="220"/>
    </location>
</feature>
<dbReference type="GO" id="GO:0006351">
    <property type="term" value="P:DNA-templated transcription"/>
    <property type="evidence" value="ECO:0007669"/>
    <property type="project" value="InterPro"/>
</dbReference>
<dbReference type="Gene3D" id="1.10.150.20">
    <property type="entry name" value="5' to 3' exonuclease, C-terminal subdomain"/>
    <property type="match status" value="1"/>
</dbReference>
<dbReference type="GO" id="GO:0003677">
    <property type="term" value="F:DNA binding"/>
    <property type="evidence" value="ECO:0007669"/>
    <property type="project" value="InterPro"/>
</dbReference>
<dbReference type="InterPro" id="IPR011260">
    <property type="entry name" value="RNAP_asu_C"/>
</dbReference>
<organism evidence="2 3">
    <name type="scientific">Acinetobacter indicus</name>
    <dbReference type="NCBI Taxonomy" id="756892"/>
    <lineage>
        <taxon>Bacteria</taxon>
        <taxon>Pseudomonadati</taxon>
        <taxon>Pseudomonadota</taxon>
        <taxon>Gammaproteobacteria</taxon>
        <taxon>Moraxellales</taxon>
        <taxon>Moraxellaceae</taxon>
        <taxon>Acinetobacter</taxon>
    </lineage>
</organism>
<sequence length="230" mass="26510">MSCKESVDSKQLMSSLSEEEHLILRIEIEKMAAQTLAANAKAKRNQVQVKKTPPVSVGKTDRNIEVMRSYLNNNTMAEIATCYDISTTRIRQIIQRMYTAFISYLKWNQEHIKIGDLDKKRITEDLKGKFNNFLDNYRQNVEEIEKHQTKFVVWETAKKLSDEPVMQGDIAIADAYLTARTIRILEHFGYKTMNQVANLTQKELLQLPGLGKKSLKELQEYFATTKAQTA</sequence>
<name>A0A6C0Y6Z3_9GAMM</name>
<gene>
    <name evidence="2" type="ORF">FSC09_15890</name>
</gene>
<keyword evidence="2" id="KW-0614">Plasmid</keyword>
<dbReference type="Proteomes" id="UP000503440">
    <property type="component" value="Plasmid pB18-1"/>
</dbReference>
<dbReference type="RefSeq" id="WP_163146529.1">
    <property type="nucleotide sequence ID" value="NZ_CP044456.1"/>
</dbReference>
<evidence type="ECO:0000313" key="2">
    <source>
        <dbReference type="EMBL" id="QIC71870.1"/>
    </source>
</evidence>
<dbReference type="EMBL" id="CP044456">
    <property type="protein sequence ID" value="QIC71870.1"/>
    <property type="molecule type" value="Genomic_DNA"/>
</dbReference>
<protein>
    <recommendedName>
        <fullName evidence="1">RNA polymerase alpha subunit C-terminal domain-containing protein</fullName>
    </recommendedName>
</protein>
<evidence type="ECO:0000259" key="1">
    <source>
        <dbReference type="Pfam" id="PF03118"/>
    </source>
</evidence>
<geneLocation type="plasmid" evidence="3">
    <name>pb18-1</name>
</geneLocation>
<dbReference type="GO" id="GO:0003899">
    <property type="term" value="F:DNA-directed RNA polymerase activity"/>
    <property type="evidence" value="ECO:0007669"/>
    <property type="project" value="InterPro"/>
</dbReference>
<dbReference type="SUPFAM" id="SSF47789">
    <property type="entry name" value="C-terminal domain of RNA polymerase alpha subunit"/>
    <property type="match status" value="1"/>
</dbReference>
<dbReference type="Pfam" id="PF03118">
    <property type="entry name" value="RNA_pol_A_CTD"/>
    <property type="match status" value="1"/>
</dbReference>
<dbReference type="SUPFAM" id="SSF88659">
    <property type="entry name" value="Sigma3 and sigma4 domains of RNA polymerase sigma factors"/>
    <property type="match status" value="1"/>
</dbReference>
<proteinExistence type="predicted"/>
<reference evidence="2 3" key="1">
    <citation type="submission" date="2019-09" db="EMBL/GenBank/DDBJ databases">
        <title>Non-baumannii Acinetobacter spp. carrying blaNDM-1 isolated in China.</title>
        <authorList>
            <person name="Cui C."/>
            <person name="Chen C."/>
            <person name="Sun J."/>
            <person name="Liu Y."/>
        </authorList>
    </citation>
    <scope>NUCLEOTIDE SEQUENCE [LARGE SCALE GENOMIC DNA]</scope>
    <source>
        <strain evidence="2 3">B18</strain>
        <plasmid evidence="3">pb18-1</plasmid>
    </source>
</reference>
<accession>A0A6C0Y6Z3</accession>
<dbReference type="InterPro" id="IPR013324">
    <property type="entry name" value="RNA_pol_sigma_r3/r4-like"/>
</dbReference>
<dbReference type="AlphaFoldDB" id="A0A6C0Y6Z3"/>
<evidence type="ECO:0000313" key="3">
    <source>
        <dbReference type="Proteomes" id="UP000503440"/>
    </source>
</evidence>